<reference evidence="3" key="1">
    <citation type="submission" date="2016-10" db="EMBL/GenBank/DDBJ databases">
        <authorList>
            <person name="Varghese N."/>
            <person name="Submissions S."/>
        </authorList>
    </citation>
    <scope>NUCLEOTIDE SEQUENCE [LARGE SCALE GENOMIC DNA]</scope>
    <source>
        <strain evidence="3">CGMCC 1.7062</strain>
    </source>
</reference>
<gene>
    <name evidence="2" type="ORF">SAMN04488244_102179</name>
</gene>
<protein>
    <submittedName>
        <fullName evidence="2">Uncharacterized protein</fullName>
    </submittedName>
</protein>
<name>A0A1H5T9U4_9VIBR</name>
<sequence length="208" mass="22876">MPSKKLPVPLILFIPLCLLVIVIGAGVYRFSLTDEEIMAKFPSQQAVVHDDVVETILGLKVANPWTIQVPETSAFSLLTDIDAEKQVAAGSYDDGMARGSVYLLYRYKQLVYENNVLKAALVPFAVSNQGSGVFYYLGVFQWDETRQRVILADAKLAGDRVDIQSLTLNGSQVEFLYKSHGPEQSMAEPPNLEGTLSCILENSQLTGC</sequence>
<keyword evidence="1" id="KW-0472">Membrane</keyword>
<dbReference type="AlphaFoldDB" id="A0A1H5T9U4"/>
<dbReference type="EMBL" id="FNVG01000002">
    <property type="protein sequence ID" value="SEF59593.1"/>
    <property type="molecule type" value="Genomic_DNA"/>
</dbReference>
<dbReference type="RefSeq" id="WP_103878784.1">
    <property type="nucleotide sequence ID" value="NZ_FNVG01000002.1"/>
</dbReference>
<proteinExistence type="predicted"/>
<keyword evidence="3" id="KW-1185">Reference proteome</keyword>
<dbReference type="OrthoDB" id="1161168at2"/>
<feature type="transmembrane region" description="Helical" evidence="1">
    <location>
        <begin position="6"/>
        <end position="28"/>
    </location>
</feature>
<evidence type="ECO:0000313" key="3">
    <source>
        <dbReference type="Proteomes" id="UP000236721"/>
    </source>
</evidence>
<organism evidence="2 3">
    <name type="scientific">Vibrio hangzhouensis</name>
    <dbReference type="NCBI Taxonomy" id="462991"/>
    <lineage>
        <taxon>Bacteria</taxon>
        <taxon>Pseudomonadati</taxon>
        <taxon>Pseudomonadota</taxon>
        <taxon>Gammaproteobacteria</taxon>
        <taxon>Vibrionales</taxon>
        <taxon>Vibrionaceae</taxon>
        <taxon>Vibrio</taxon>
    </lineage>
</organism>
<keyword evidence="1" id="KW-0812">Transmembrane</keyword>
<evidence type="ECO:0000256" key="1">
    <source>
        <dbReference type="SAM" id="Phobius"/>
    </source>
</evidence>
<dbReference type="Proteomes" id="UP000236721">
    <property type="component" value="Unassembled WGS sequence"/>
</dbReference>
<evidence type="ECO:0000313" key="2">
    <source>
        <dbReference type="EMBL" id="SEF59593.1"/>
    </source>
</evidence>
<keyword evidence="1" id="KW-1133">Transmembrane helix</keyword>
<accession>A0A1H5T9U4</accession>